<dbReference type="PANTHER" id="PTHR23502">
    <property type="entry name" value="MAJOR FACILITATOR SUPERFAMILY"/>
    <property type="match status" value="1"/>
</dbReference>
<evidence type="ECO:0000256" key="3">
    <source>
        <dbReference type="ARBA" id="ARBA00022989"/>
    </source>
</evidence>
<sequence length="586" mass="63019">MPHAPETVTQASIGPIEGVQSPPPVDPLEPESDDRQGDAAASGSSAPAGTLRELASSTLTLQHSEDGQTGSTRGDKRAGAKGARRNSGGGADIEKGASTSDEGEGDVIVVQWKGDDDPECPLNWSFGRRMLSTFCVAGFTLLAPLSSSTMAPAAGQIADKLNVTSEIETAMLTSIFVLAFAIGPLVFGPASELFGRIRVLQLANILYLIFNLVCAFAKTKQQFIVFRFFAGFGGGAPLSVGAGVLSDLWRAEERGKGAALYSLGPLLGPAIGPVIGGWIVDRLPNDGYRWIFFSTTIFSALVQVVGLFGLRETYGPILLQKKAAALRREMGLSPDSMRVQTAQEAKAGRRKTRREVVTHGMLRPFALISTEPILMLFTAFLSVIYGCIYLLLTTTTEIYQGTYGQSIGIASTHFVALAIGFMLASQVGARYLDVLYRQLKAKEGGQGRPEFRLPLILPAAILLPLGLLLYGWGAEKALHWIVPDIGMGLIGFAMICIFQSTTSFILDVYTMHAASALATTIFFRSMCGCFFPWFAPYMYAGIGYGWGMTALALVTICIGWPAVPLMWFFGERLRARSKYVAKAQAK</sequence>
<feature type="domain" description="Major facilitator superfamily (MFS) profile" evidence="7">
    <location>
        <begin position="132"/>
        <end position="574"/>
    </location>
</feature>
<reference evidence="8 9" key="1">
    <citation type="submission" date="2021-12" db="EMBL/GenBank/DDBJ databases">
        <title>High titer production of polyol ester of fatty acids by Rhodotorula paludigena BS15 towards product separation-free biomass refinery.</title>
        <authorList>
            <person name="Mano J."/>
            <person name="Ono H."/>
            <person name="Tanaka T."/>
            <person name="Naito K."/>
            <person name="Sushida H."/>
            <person name="Ike M."/>
            <person name="Tokuyasu K."/>
            <person name="Kitaoka M."/>
        </authorList>
    </citation>
    <scope>NUCLEOTIDE SEQUENCE [LARGE SCALE GENOMIC DNA]</scope>
    <source>
        <strain evidence="8 9">BS15</strain>
    </source>
</reference>
<keyword evidence="2 6" id="KW-0812">Transmembrane</keyword>
<dbReference type="GO" id="GO:0022857">
    <property type="term" value="F:transmembrane transporter activity"/>
    <property type="evidence" value="ECO:0007669"/>
    <property type="project" value="InterPro"/>
</dbReference>
<proteinExistence type="predicted"/>
<dbReference type="InterPro" id="IPR011701">
    <property type="entry name" value="MFS"/>
</dbReference>
<dbReference type="SUPFAM" id="SSF103473">
    <property type="entry name" value="MFS general substrate transporter"/>
    <property type="match status" value="1"/>
</dbReference>
<keyword evidence="9" id="KW-1185">Reference proteome</keyword>
<feature type="transmembrane region" description="Helical" evidence="6">
    <location>
        <begin position="170"/>
        <end position="187"/>
    </location>
</feature>
<feature type="transmembrane region" description="Helical" evidence="6">
    <location>
        <begin position="373"/>
        <end position="392"/>
    </location>
</feature>
<feature type="transmembrane region" description="Helical" evidence="6">
    <location>
        <begin position="485"/>
        <end position="509"/>
    </location>
</feature>
<protein>
    <recommendedName>
        <fullName evidence="7">Major facilitator superfamily (MFS) profile domain-containing protein</fullName>
    </recommendedName>
</protein>
<dbReference type="CDD" id="cd17323">
    <property type="entry name" value="MFS_Tpo1_MDR_like"/>
    <property type="match status" value="1"/>
</dbReference>
<dbReference type="InterPro" id="IPR036259">
    <property type="entry name" value="MFS_trans_sf"/>
</dbReference>
<dbReference type="GO" id="GO:0005886">
    <property type="term" value="C:plasma membrane"/>
    <property type="evidence" value="ECO:0007669"/>
    <property type="project" value="TreeGrafter"/>
</dbReference>
<feature type="transmembrane region" description="Helical" evidence="6">
    <location>
        <begin position="199"/>
        <end position="218"/>
    </location>
</feature>
<dbReference type="InterPro" id="IPR020846">
    <property type="entry name" value="MFS_dom"/>
</dbReference>
<accession>A0AAV5GJ51</accession>
<evidence type="ECO:0000256" key="1">
    <source>
        <dbReference type="ARBA" id="ARBA00004141"/>
    </source>
</evidence>
<feature type="compositionally biased region" description="Polar residues" evidence="5">
    <location>
        <begin position="55"/>
        <end position="72"/>
    </location>
</feature>
<feature type="compositionally biased region" description="Low complexity" evidence="5">
    <location>
        <begin position="38"/>
        <end position="49"/>
    </location>
</feature>
<dbReference type="EMBL" id="BQKY01000005">
    <property type="protein sequence ID" value="GJN89890.1"/>
    <property type="molecule type" value="Genomic_DNA"/>
</dbReference>
<feature type="transmembrane region" description="Helical" evidence="6">
    <location>
        <begin position="453"/>
        <end position="473"/>
    </location>
</feature>
<dbReference type="Pfam" id="PF07690">
    <property type="entry name" value="MFS_1"/>
    <property type="match status" value="1"/>
</dbReference>
<evidence type="ECO:0000256" key="5">
    <source>
        <dbReference type="SAM" id="MobiDB-lite"/>
    </source>
</evidence>
<feature type="transmembrane region" description="Helical" evidence="6">
    <location>
        <begin position="412"/>
        <end position="432"/>
    </location>
</feature>
<keyword evidence="3 6" id="KW-1133">Transmembrane helix</keyword>
<feature type="transmembrane region" description="Helical" evidence="6">
    <location>
        <begin position="521"/>
        <end position="540"/>
    </location>
</feature>
<dbReference type="FunFam" id="1.20.1250.20:FF:000011">
    <property type="entry name" value="MFS multidrug transporter, putative"/>
    <property type="match status" value="1"/>
</dbReference>
<dbReference type="Gene3D" id="1.20.1250.20">
    <property type="entry name" value="MFS general substrate transporter like domains"/>
    <property type="match status" value="1"/>
</dbReference>
<organism evidence="8 9">
    <name type="scientific">Rhodotorula paludigena</name>
    <dbReference type="NCBI Taxonomy" id="86838"/>
    <lineage>
        <taxon>Eukaryota</taxon>
        <taxon>Fungi</taxon>
        <taxon>Dikarya</taxon>
        <taxon>Basidiomycota</taxon>
        <taxon>Pucciniomycotina</taxon>
        <taxon>Microbotryomycetes</taxon>
        <taxon>Sporidiobolales</taxon>
        <taxon>Sporidiobolaceae</taxon>
        <taxon>Rhodotorula</taxon>
    </lineage>
</organism>
<name>A0AAV5GJ51_9BASI</name>
<dbReference type="PROSITE" id="PS50850">
    <property type="entry name" value="MFS"/>
    <property type="match status" value="1"/>
</dbReference>
<evidence type="ECO:0000256" key="6">
    <source>
        <dbReference type="SAM" id="Phobius"/>
    </source>
</evidence>
<evidence type="ECO:0000259" key="7">
    <source>
        <dbReference type="PROSITE" id="PS50850"/>
    </source>
</evidence>
<feature type="transmembrane region" description="Helical" evidence="6">
    <location>
        <begin position="131"/>
        <end position="150"/>
    </location>
</feature>
<comment type="subcellular location">
    <subcellularLocation>
        <location evidence="1">Membrane</location>
        <topology evidence="1">Multi-pass membrane protein</topology>
    </subcellularLocation>
</comment>
<feature type="region of interest" description="Disordered" evidence="5">
    <location>
        <begin position="1"/>
        <end position="105"/>
    </location>
</feature>
<feature type="transmembrane region" description="Helical" evidence="6">
    <location>
        <begin position="224"/>
        <end position="246"/>
    </location>
</feature>
<comment type="caution">
    <text evidence="8">The sequence shown here is derived from an EMBL/GenBank/DDBJ whole genome shotgun (WGS) entry which is preliminary data.</text>
</comment>
<dbReference type="Proteomes" id="UP001342314">
    <property type="component" value="Unassembled WGS sequence"/>
</dbReference>
<feature type="transmembrane region" description="Helical" evidence="6">
    <location>
        <begin position="291"/>
        <end position="310"/>
    </location>
</feature>
<feature type="transmembrane region" description="Helical" evidence="6">
    <location>
        <begin position="258"/>
        <end position="279"/>
    </location>
</feature>
<feature type="transmembrane region" description="Helical" evidence="6">
    <location>
        <begin position="546"/>
        <end position="569"/>
    </location>
</feature>
<evidence type="ECO:0000256" key="2">
    <source>
        <dbReference type="ARBA" id="ARBA00022692"/>
    </source>
</evidence>
<gene>
    <name evidence="8" type="ORF">Rhopal_002879-T1</name>
</gene>
<dbReference type="AlphaFoldDB" id="A0AAV5GJ51"/>
<evidence type="ECO:0000313" key="9">
    <source>
        <dbReference type="Proteomes" id="UP001342314"/>
    </source>
</evidence>
<dbReference type="PANTHER" id="PTHR23502:SF60">
    <property type="entry name" value="MAJOR FACILITATOR SUPERFAMILY (MFS) PROFILE DOMAIN-CONTAINING PROTEIN-RELATED"/>
    <property type="match status" value="1"/>
</dbReference>
<keyword evidence="4 6" id="KW-0472">Membrane</keyword>
<evidence type="ECO:0000256" key="4">
    <source>
        <dbReference type="ARBA" id="ARBA00023136"/>
    </source>
</evidence>
<evidence type="ECO:0000313" key="8">
    <source>
        <dbReference type="EMBL" id="GJN89890.1"/>
    </source>
</evidence>